<proteinExistence type="inferred from homology"/>
<dbReference type="EMBL" id="JAYMYJ010000120">
    <property type="protein sequence ID" value="MEB4592019.1"/>
    <property type="molecule type" value="Genomic_DNA"/>
</dbReference>
<dbReference type="SUPFAM" id="SSF51735">
    <property type="entry name" value="NAD(P)-binding Rossmann-fold domains"/>
    <property type="match status" value="1"/>
</dbReference>
<reference evidence="4 5" key="2">
    <citation type="submission" date="2024-01" db="EMBL/GenBank/DDBJ databases">
        <authorList>
            <person name="Xie X."/>
        </authorList>
    </citation>
    <scope>NUCLEOTIDE SEQUENCE [LARGE SCALE GENOMIC DNA]</scope>
    <source>
        <strain evidence="4">SCUT-1</strain>
    </source>
</reference>
<dbReference type="RefSeq" id="WP_324696064.1">
    <property type="nucleotide sequence ID" value="NZ_JAYMYJ010000120.1"/>
</dbReference>
<dbReference type="PANTHER" id="PTHR44196:SF1">
    <property type="entry name" value="DEHYDROGENASE_REDUCTASE SDR FAMILY MEMBER 7B"/>
    <property type="match status" value="1"/>
</dbReference>
<comment type="similarity">
    <text evidence="1 3">Belongs to the short-chain dehydrogenases/reductases (SDR) family.</text>
</comment>
<evidence type="ECO:0000256" key="3">
    <source>
        <dbReference type="RuleBase" id="RU000363"/>
    </source>
</evidence>
<dbReference type="Gene3D" id="3.40.50.720">
    <property type="entry name" value="NAD(P)-binding Rossmann-like Domain"/>
    <property type="match status" value="1"/>
</dbReference>
<sequence>MNTFSLAGKTALVTGANRGIGAALVEALAAAGVKKIYAAARNITSLEPLTQRYPDQVEPILLDVTNPAHIAAVAEQIPALDILINNAGIASGCNLTSANTLETTRREMETNFFAPLQLTPALLPQLRQSEQAAIVNVASIISFSNFPTVAPYSISKAAMHSYTQGLRAELAADGILVIGVYPGPVDTGMTAEWDMAKTSPAQIASNILQALGKGETYVFPDDFSTQMYAQFRQDPLAFEKTLAGMV</sequence>
<name>A0ABU6CYY1_9GAMM</name>
<keyword evidence="5" id="KW-1185">Reference proteome</keyword>
<comment type="caution">
    <text evidence="4">The sequence shown here is derived from an EMBL/GenBank/DDBJ whole genome shotgun (WGS) entry which is preliminary data.</text>
</comment>
<dbReference type="Pfam" id="PF00106">
    <property type="entry name" value="adh_short"/>
    <property type="match status" value="1"/>
</dbReference>
<accession>A0ABU6CYY1</accession>
<organism evidence="4 5">
    <name type="scientific">Candidatus Thiothrix phosphatis</name>
    <dbReference type="NCBI Taxonomy" id="3112415"/>
    <lineage>
        <taxon>Bacteria</taxon>
        <taxon>Pseudomonadati</taxon>
        <taxon>Pseudomonadota</taxon>
        <taxon>Gammaproteobacteria</taxon>
        <taxon>Thiotrichales</taxon>
        <taxon>Thiotrichaceae</taxon>
        <taxon>Thiothrix</taxon>
    </lineage>
</organism>
<keyword evidence="2" id="KW-0560">Oxidoreductase</keyword>
<evidence type="ECO:0000256" key="1">
    <source>
        <dbReference type="ARBA" id="ARBA00006484"/>
    </source>
</evidence>
<evidence type="ECO:0000313" key="5">
    <source>
        <dbReference type="Proteomes" id="UP001308005"/>
    </source>
</evidence>
<protein>
    <submittedName>
        <fullName evidence="4">SDR family oxidoreductase</fullName>
    </submittedName>
</protein>
<dbReference type="PRINTS" id="PR00081">
    <property type="entry name" value="GDHRDH"/>
</dbReference>
<dbReference type="Proteomes" id="UP001308005">
    <property type="component" value="Unassembled WGS sequence"/>
</dbReference>
<evidence type="ECO:0000256" key="2">
    <source>
        <dbReference type="ARBA" id="ARBA00023002"/>
    </source>
</evidence>
<dbReference type="PANTHER" id="PTHR44196">
    <property type="entry name" value="DEHYDROGENASE/REDUCTASE SDR FAMILY MEMBER 7B"/>
    <property type="match status" value="1"/>
</dbReference>
<reference evidence="5" key="1">
    <citation type="submission" date="2023-07" db="EMBL/GenBank/DDBJ databases">
        <title>The carbon used by Thiothrix.</title>
        <authorList>
            <person name="Chen L."/>
        </authorList>
    </citation>
    <scope>NUCLEOTIDE SEQUENCE [LARGE SCALE GENOMIC DNA]</scope>
</reference>
<dbReference type="InterPro" id="IPR036291">
    <property type="entry name" value="NAD(P)-bd_dom_sf"/>
</dbReference>
<dbReference type="InterPro" id="IPR020904">
    <property type="entry name" value="Sc_DH/Rdtase_CS"/>
</dbReference>
<dbReference type="InterPro" id="IPR002347">
    <property type="entry name" value="SDR_fam"/>
</dbReference>
<gene>
    <name evidence="4" type="ORF">VSS37_13580</name>
</gene>
<evidence type="ECO:0000313" key="4">
    <source>
        <dbReference type="EMBL" id="MEB4592019.1"/>
    </source>
</evidence>
<dbReference type="PROSITE" id="PS00061">
    <property type="entry name" value="ADH_SHORT"/>
    <property type="match status" value="1"/>
</dbReference>
<dbReference type="PRINTS" id="PR00080">
    <property type="entry name" value="SDRFAMILY"/>
</dbReference>
<dbReference type="NCBIfam" id="NF006118">
    <property type="entry name" value="PRK08264.1-4"/>
    <property type="match status" value="1"/>
</dbReference>